<protein>
    <recommendedName>
        <fullName evidence="3">Lipoprotein</fullName>
    </recommendedName>
</protein>
<dbReference type="Proteomes" id="UP001302429">
    <property type="component" value="Chromosome"/>
</dbReference>
<accession>A0AA97F672</accession>
<dbReference type="EMBL" id="CP136594">
    <property type="protein sequence ID" value="WOE74196.1"/>
    <property type="molecule type" value="Genomic_DNA"/>
</dbReference>
<dbReference type="PROSITE" id="PS51257">
    <property type="entry name" value="PROKAR_LIPOPROTEIN"/>
    <property type="match status" value="1"/>
</dbReference>
<gene>
    <name evidence="1" type="ORF">RB602_10050</name>
</gene>
<evidence type="ECO:0000313" key="2">
    <source>
        <dbReference type="Proteomes" id="UP001302429"/>
    </source>
</evidence>
<reference evidence="1 2" key="1">
    <citation type="submission" date="2023-10" db="EMBL/GenBank/DDBJ databases">
        <title>Complete genome sequence of a Sphingomonadaceae bacterium.</title>
        <authorList>
            <person name="Yan C."/>
        </authorList>
    </citation>
    <scope>NUCLEOTIDE SEQUENCE [LARGE SCALE GENOMIC DNA]</scope>
    <source>
        <strain evidence="1 2">SCSIO 66989</strain>
    </source>
</reference>
<organism evidence="1 2">
    <name type="scientific">Alterisphingorhabdus coralli</name>
    <dbReference type="NCBI Taxonomy" id="3071408"/>
    <lineage>
        <taxon>Bacteria</taxon>
        <taxon>Pseudomonadati</taxon>
        <taxon>Pseudomonadota</taxon>
        <taxon>Alphaproteobacteria</taxon>
        <taxon>Sphingomonadales</taxon>
        <taxon>Sphingomonadaceae</taxon>
        <taxon>Alterisphingorhabdus (ex Yan et al. 2024)</taxon>
    </lineage>
</organism>
<proteinExistence type="predicted"/>
<name>A0AA97F672_9SPHN</name>
<dbReference type="KEGG" id="acoa:RB602_10050"/>
<keyword evidence="2" id="KW-1185">Reference proteome</keyword>
<evidence type="ECO:0008006" key="3">
    <source>
        <dbReference type="Google" id="ProtNLM"/>
    </source>
</evidence>
<sequence>MLRAMASCVASLVLFGCTQVPPDGPISVQEAIERIHQLDGQTVEVHGWLGHCAGYDCALYISKDDAETVAYGDWESDQWLEAMDRRLSIGANKSFDHRAAPFQFQRVAIKGKIDATCRGMFYVCTDRVPDIVPHSIAEI</sequence>
<evidence type="ECO:0000313" key="1">
    <source>
        <dbReference type="EMBL" id="WOE74196.1"/>
    </source>
</evidence>
<dbReference type="RefSeq" id="WP_317080430.1">
    <property type="nucleotide sequence ID" value="NZ_CP136594.1"/>
</dbReference>
<dbReference type="AlphaFoldDB" id="A0AA97F672"/>